<keyword evidence="2" id="KW-1185">Reference proteome</keyword>
<evidence type="ECO:0000313" key="2">
    <source>
        <dbReference type="Proteomes" id="UP001595443"/>
    </source>
</evidence>
<dbReference type="RefSeq" id="WP_377833857.1">
    <property type="nucleotide sequence ID" value="NZ_JBHRSK010000010.1"/>
</dbReference>
<accession>A0ABV7AIF2</accession>
<evidence type="ECO:0000313" key="1">
    <source>
        <dbReference type="EMBL" id="MFC2969151.1"/>
    </source>
</evidence>
<dbReference type="SUPFAM" id="SSF64076">
    <property type="entry name" value="MTH938-like"/>
    <property type="match status" value="1"/>
</dbReference>
<dbReference type="Pfam" id="PF04430">
    <property type="entry name" value="DUF498"/>
    <property type="match status" value="1"/>
</dbReference>
<comment type="caution">
    <text evidence="1">The sequence shown here is derived from an EMBL/GenBank/DDBJ whole genome shotgun (WGS) entry which is preliminary data.</text>
</comment>
<sequence length="121" mass="12505">MRMKEIDYSGAAPIDGYGPGFFRIGGAVHQGPQLVDARGVTPWAGLEDRAPLLALAGAVDVLFVGMGEEIAHLPAPLRTALEEAGIGVEVMATPAACRSYNVLLAEGRRIAVALLPVGQAG</sequence>
<dbReference type="InterPro" id="IPR036748">
    <property type="entry name" value="MTH938-like_sf"/>
</dbReference>
<dbReference type="Proteomes" id="UP001595443">
    <property type="component" value="Unassembled WGS sequence"/>
</dbReference>
<dbReference type="InterPro" id="IPR007523">
    <property type="entry name" value="NDUFAF3/AAMDC"/>
</dbReference>
<proteinExistence type="predicted"/>
<organism evidence="1 2">
    <name type="scientific">Acidimangrovimonas pyrenivorans</name>
    <dbReference type="NCBI Taxonomy" id="2030798"/>
    <lineage>
        <taxon>Bacteria</taxon>
        <taxon>Pseudomonadati</taxon>
        <taxon>Pseudomonadota</taxon>
        <taxon>Alphaproteobacteria</taxon>
        <taxon>Rhodobacterales</taxon>
        <taxon>Paracoccaceae</taxon>
        <taxon>Acidimangrovimonas</taxon>
    </lineage>
</organism>
<name>A0ABV7AIF2_9RHOB</name>
<reference evidence="2" key="1">
    <citation type="journal article" date="2019" name="Int. J. Syst. Evol. Microbiol.">
        <title>The Global Catalogue of Microorganisms (GCM) 10K type strain sequencing project: providing services to taxonomists for standard genome sequencing and annotation.</title>
        <authorList>
            <consortium name="The Broad Institute Genomics Platform"/>
            <consortium name="The Broad Institute Genome Sequencing Center for Infectious Disease"/>
            <person name="Wu L."/>
            <person name="Ma J."/>
        </authorList>
    </citation>
    <scope>NUCLEOTIDE SEQUENCE [LARGE SCALE GENOMIC DNA]</scope>
    <source>
        <strain evidence="2">KCTC 62192</strain>
    </source>
</reference>
<protein>
    <submittedName>
        <fullName evidence="1">Mth938-like domain-containing protein</fullName>
    </submittedName>
</protein>
<gene>
    <name evidence="1" type="ORF">ACFOES_13685</name>
</gene>
<dbReference type="EMBL" id="JBHRSK010000010">
    <property type="protein sequence ID" value="MFC2969151.1"/>
    <property type="molecule type" value="Genomic_DNA"/>
</dbReference>
<dbReference type="PANTHER" id="PTHR21192">
    <property type="entry name" value="NUCLEAR PROTEIN E3-3"/>
    <property type="match status" value="1"/>
</dbReference>
<dbReference type="PANTHER" id="PTHR21192:SF2">
    <property type="entry name" value="NADH DEHYDROGENASE [UBIQUINONE] 1 ALPHA SUBCOMPLEX ASSEMBLY FACTOR 3"/>
    <property type="match status" value="1"/>
</dbReference>
<dbReference type="Gene3D" id="3.40.1230.10">
    <property type="entry name" value="MTH938-like"/>
    <property type="match status" value="1"/>
</dbReference>
<dbReference type="CDD" id="cd00248">
    <property type="entry name" value="Mth938-like"/>
    <property type="match status" value="1"/>
</dbReference>